<dbReference type="Proteomes" id="UP000029108">
    <property type="component" value="Unassembled WGS sequence"/>
</dbReference>
<keyword evidence="3" id="KW-1185">Reference proteome</keyword>
<sequence length="49" mass="5607">MVYTTLDFAETYLIKTEVRRIENHRPRPDSDDPARQTSFDALAGHSLDG</sequence>
<organism evidence="2 3">
    <name type="scientific">Bifidobacterium biavatii DSM 23969</name>
    <dbReference type="NCBI Taxonomy" id="1437608"/>
    <lineage>
        <taxon>Bacteria</taxon>
        <taxon>Bacillati</taxon>
        <taxon>Actinomycetota</taxon>
        <taxon>Actinomycetes</taxon>
        <taxon>Bifidobacteriales</taxon>
        <taxon>Bifidobacteriaceae</taxon>
        <taxon>Bifidobacterium</taxon>
    </lineage>
</organism>
<evidence type="ECO:0000313" key="3">
    <source>
        <dbReference type="Proteomes" id="UP000029108"/>
    </source>
</evidence>
<protein>
    <submittedName>
        <fullName evidence="2">Uncharacterized protein</fullName>
    </submittedName>
</protein>
<feature type="compositionally biased region" description="Basic and acidic residues" evidence="1">
    <location>
        <begin position="20"/>
        <end position="34"/>
    </location>
</feature>
<evidence type="ECO:0000313" key="2">
    <source>
        <dbReference type="EMBL" id="KFI53040.1"/>
    </source>
</evidence>
<feature type="region of interest" description="Disordered" evidence="1">
    <location>
        <begin position="20"/>
        <end position="49"/>
    </location>
</feature>
<evidence type="ECO:0000256" key="1">
    <source>
        <dbReference type="SAM" id="MobiDB-lite"/>
    </source>
</evidence>
<comment type="caution">
    <text evidence="2">The sequence shown here is derived from an EMBL/GenBank/DDBJ whole genome shotgun (WGS) entry which is preliminary data.</text>
</comment>
<name>A0A087A2P0_9BIFI</name>
<accession>A0A087A2P0</accession>
<reference evidence="2 3" key="1">
    <citation type="submission" date="2014-03" db="EMBL/GenBank/DDBJ databases">
        <title>Genomics of Bifidobacteria.</title>
        <authorList>
            <person name="Ventura M."/>
            <person name="Milani C."/>
            <person name="Lugli G.A."/>
        </authorList>
    </citation>
    <scope>NUCLEOTIDE SEQUENCE [LARGE SCALE GENOMIC DNA]</scope>
    <source>
        <strain evidence="2 3">DSM 23969</strain>
    </source>
</reference>
<gene>
    <name evidence="2" type="ORF">BBIA_1016</name>
</gene>
<dbReference type="AlphaFoldDB" id="A0A087A2P0"/>
<dbReference type="RefSeq" id="WP_156103655.1">
    <property type="nucleotide sequence ID" value="NZ_JDUU01000032.1"/>
</dbReference>
<proteinExistence type="predicted"/>
<dbReference type="EMBL" id="JGYN01000003">
    <property type="protein sequence ID" value="KFI53040.1"/>
    <property type="molecule type" value="Genomic_DNA"/>
</dbReference>